<comment type="caution">
    <text evidence="11">The sequence shown here is derived from an EMBL/GenBank/DDBJ whole genome shotgun (WGS) entry which is preliminary data.</text>
</comment>
<keyword evidence="5" id="KW-0479">Metal-binding</keyword>
<comment type="domain">
    <text evidence="8">Contains a pseudokinase domain. The protein kinase domain is predicted to be catalytically inactive because some of the residues important for catalytic activity are substituted and it lacks the equivalent of the binding site for a peptide substrate. However, it has retained an ATP-binding site and ATP-binding is required for mRNA degradation, stimulating the activity of the PAN2 nuclease in vitro. The nucleotide-binding site is juxtaposed to the RNase active site of PAN2 in the complex and may actually bind nucleosides of a poly(A) RNA rather than ATP, feeding the poly(A)-tail to the active site of the deadenylase and thus increasing the efficiency with which this distributive enzyme degrades oligo(A) RNAs.</text>
</comment>
<comment type="function">
    <text evidence="8">Regulatory subunit of the poly(A)-nuclease (PAN) deadenylation complex, one of two cytoplasmic mRNA deadenylases involved in mRNA turnover. PAN specifically shortens poly(A) tails of RNA and the activity is stimulated by poly(A)-binding protein PAB1. PAN deadenylation is followed by rapid degradation of the shortened mRNA tails by the CCR4-NOT complex. Deadenylated mRNAs are then degraded by two alternative mechanisms, namely exosome-mediated 3'-5' exonucleolytic degradation, or deadenlyation-dependent mRNA decaping and subsequent 5'-3' exonucleolytic degradation by XRN1. May also be involved in post-transcriptional maturation of mRNA poly(A) tails. PAN3 acts as a positive regulator for PAN activity, recruiting the catalytic subunit PAN2 to mRNA via its interaction with RNA and with PAB1.</text>
</comment>
<feature type="region of interest" description="Knob domain" evidence="8">
    <location>
        <begin position="708"/>
        <end position="821"/>
    </location>
</feature>
<proteinExistence type="inferred from homology"/>
<evidence type="ECO:0000256" key="6">
    <source>
        <dbReference type="ARBA" id="ARBA00022840"/>
    </source>
</evidence>
<dbReference type="AlphaFoldDB" id="A0A3M7DUH0"/>
<sequence>MHGLTSGLWRRYNKQTGVTPNSILRELFSAGVGQPAQEYAHEGIDSPTEQSSPRHKIVPSIQFGLSHRAGHVPHLAYQESLEPANFRVSHVSGCHTQDCTRSIPILGLAELRSKVISSYQELSRPRNDMAAGPQRVSGDARRYNSYGGFNHRFENQRPMSQQLCRNGPQCRKYQEGTCNFNHDFSSLASNGLNVQKKSLNVESPSFTPNFTPKTAAAQPARLGISPKAAAAATFTPRGSGSVTPAGMSHSKESSGEIFPQQQFQPSQQFSEFVPGQSFLPQQQAPLEQPQTLPSAINPYSDPFLSSQALQQSIGGLDGSQQVNPYAQATPSVAAQNFFQDATAFKHPLNYHLYTSVGPRRENMLPYQRASADFFIPDDLREDLHKKSEAALQSFANSTLPQTVEHFHSLVALDTNNVRNTSAFGLPSWIYKAVSSKDGNTYALRRIEGFRLTSEAAIRSCHAWKRVRNASMVTVHDAFTGRWFGDSSLIVVTDYHPLSQTLADKHFAQTRTNRAAPQLVPENDLWGYMVQLASALKAIHEAGLAAQTVSASKVLLTSKNRLRLNGCGVLDITRFEQNRPVADLQRADLQNLGSLILNIAARNPTASQNGDKALQMISRTYSERFRLCLAWLLSPPRPPSVDGMSVAQETEQVQALNEYNVNTLLNNLADKVVSALDNTLHQEDELTSNLMSELENGRLVRLLTKLNIILERPDPSLISPGNAAKPALLNQPSAAWSETGERYYLKLFRDYVFHQVDQDGRPVLDLGHVITCLNKLDAGIDEKIQLVSRDEQNVFVLSYREVKRGFESAWAEISKASSTGRR</sequence>
<feature type="domain" description="Pan3 C-terminal knob" evidence="10">
    <location>
        <begin position="660"/>
        <end position="812"/>
    </location>
</feature>
<comment type="subunit">
    <text evidence="8">Homodimer. Forms a heterotrimer with a catalytic subunit PAN2 to form the poly(A)-nuclease (PAN) deadenylation complex. Interacts (via PAM-2 motif) with poly(A)-binding protein PAB1 (via PABC domain), conferring substrate specificity of the enzyme complex.</text>
</comment>
<comment type="subcellular location">
    <subcellularLocation>
        <location evidence="1 8">Cytoplasm</location>
    </subcellularLocation>
</comment>
<dbReference type="VEuPathDB" id="FungiDB:BTJ68_06027"/>
<feature type="coiled-coil region" evidence="8">
    <location>
        <begin position="669"/>
        <end position="707"/>
    </location>
</feature>
<dbReference type="GO" id="GO:0000289">
    <property type="term" value="P:nuclear-transcribed mRNA poly(A) tail shortening"/>
    <property type="evidence" value="ECO:0007669"/>
    <property type="project" value="UniProtKB-UniRule"/>
</dbReference>
<dbReference type="SUPFAM" id="SSF56112">
    <property type="entry name" value="Protein kinase-like (PK-like)"/>
    <property type="match status" value="1"/>
</dbReference>
<feature type="region of interest" description="Disordered" evidence="9">
    <location>
        <begin position="233"/>
        <end position="266"/>
    </location>
</feature>
<dbReference type="GO" id="GO:0008270">
    <property type="term" value="F:zinc ion binding"/>
    <property type="evidence" value="ECO:0007669"/>
    <property type="project" value="UniProtKB-KW"/>
</dbReference>
<dbReference type="Pfam" id="PF18101">
    <property type="entry name" value="Pan3_CK"/>
    <property type="match status" value="1"/>
</dbReference>
<dbReference type="InterPro" id="IPR030844">
    <property type="entry name" value="PAN3"/>
</dbReference>
<keyword evidence="6 8" id="KW-0067">ATP-binding</keyword>
<comment type="domain">
    <text evidence="8">The N-terminal zinc finger binds to poly(A) RNA.</text>
</comment>
<dbReference type="OrthoDB" id="204958at2759"/>
<evidence type="ECO:0000259" key="10">
    <source>
        <dbReference type="Pfam" id="PF18101"/>
    </source>
</evidence>
<dbReference type="Gene3D" id="1.10.287.3700">
    <property type="match status" value="1"/>
</dbReference>
<reference evidence="11 12" key="1">
    <citation type="journal article" date="2018" name="BMC Genomics">
        <title>Genomic evidence for intraspecific hybridization in a clonal and extremely halotolerant yeast.</title>
        <authorList>
            <person name="Gostincar C."/>
            <person name="Stajich J.E."/>
            <person name="Zupancic J."/>
            <person name="Zalar P."/>
            <person name="Gunde-Cimerman N."/>
        </authorList>
    </citation>
    <scope>NUCLEOTIDE SEQUENCE [LARGE SCALE GENOMIC DNA]</scope>
    <source>
        <strain evidence="11 12">EXF-2682</strain>
    </source>
</reference>
<dbReference type="FunFam" id="1.10.287.3700:FF:000001">
    <property type="entry name" value="PAN2-PAN3 deadenylation complex subunit PAN3"/>
    <property type="match status" value="1"/>
</dbReference>
<organism evidence="11 12">
    <name type="scientific">Hortaea werneckii</name>
    <name type="common">Black yeast</name>
    <name type="synonym">Cladosporium werneckii</name>
    <dbReference type="NCBI Taxonomy" id="91943"/>
    <lineage>
        <taxon>Eukaryota</taxon>
        <taxon>Fungi</taxon>
        <taxon>Dikarya</taxon>
        <taxon>Ascomycota</taxon>
        <taxon>Pezizomycotina</taxon>
        <taxon>Dothideomycetes</taxon>
        <taxon>Dothideomycetidae</taxon>
        <taxon>Mycosphaerellales</taxon>
        <taxon>Teratosphaeriaceae</taxon>
        <taxon>Hortaea</taxon>
    </lineage>
</organism>
<evidence type="ECO:0000256" key="8">
    <source>
        <dbReference type="HAMAP-Rule" id="MF_03181"/>
    </source>
</evidence>
<keyword evidence="5" id="KW-0862">Zinc</keyword>
<dbReference type="GO" id="GO:0006397">
    <property type="term" value="P:mRNA processing"/>
    <property type="evidence" value="ECO:0007669"/>
    <property type="project" value="UniProtKB-KW"/>
</dbReference>
<comment type="caution">
    <text evidence="8">Lacks conserved residue(s) required for the propagation of feature annotation.</text>
</comment>
<evidence type="ECO:0000256" key="1">
    <source>
        <dbReference type="ARBA" id="ARBA00004496"/>
    </source>
</evidence>
<comment type="similarity">
    <text evidence="8">Belongs to the protein kinase superfamily. PAN3 family.</text>
</comment>
<dbReference type="GO" id="GO:0008143">
    <property type="term" value="F:poly(A) binding"/>
    <property type="evidence" value="ECO:0007669"/>
    <property type="project" value="TreeGrafter"/>
</dbReference>
<dbReference type="InterPro" id="IPR011009">
    <property type="entry name" value="Kinase-like_dom_sf"/>
</dbReference>
<dbReference type="Gene3D" id="1.20.5.5160">
    <property type="match status" value="1"/>
</dbReference>
<dbReference type="HAMAP" id="MF_03181">
    <property type="entry name" value="PAN3"/>
    <property type="match status" value="1"/>
</dbReference>
<gene>
    <name evidence="8" type="primary">PAN3</name>
    <name evidence="11" type="ORF">D0863_07427</name>
</gene>
<evidence type="ECO:0000256" key="3">
    <source>
        <dbReference type="ARBA" id="ARBA00022664"/>
    </source>
</evidence>
<feature type="binding site" evidence="8">
    <location>
        <position position="444"/>
    </location>
    <ligand>
        <name>ATP</name>
        <dbReference type="ChEBI" id="CHEBI:30616"/>
    </ligand>
</feature>
<keyword evidence="5" id="KW-0863">Zinc-finger</keyword>
<feature type="binding site" evidence="8">
    <location>
        <begin position="551"/>
        <end position="552"/>
    </location>
    <ligand>
        <name>ATP</name>
        <dbReference type="ChEBI" id="CHEBI:30616"/>
    </ligand>
</feature>
<evidence type="ECO:0000256" key="4">
    <source>
        <dbReference type="ARBA" id="ARBA00022741"/>
    </source>
</evidence>
<dbReference type="PANTHER" id="PTHR12272:SF11">
    <property type="entry name" value="PAN2-PAN3 DEADENYLATION COMPLEX SUBUNIT PAN3"/>
    <property type="match status" value="1"/>
</dbReference>
<accession>A0A3M7DUH0</accession>
<name>A0A3M7DUH0_HORWE</name>
<keyword evidence="4 8" id="KW-0547">Nucleotide-binding</keyword>
<keyword evidence="2 8" id="KW-0963">Cytoplasm</keyword>
<dbReference type="Proteomes" id="UP000269276">
    <property type="component" value="Unassembled WGS sequence"/>
</dbReference>
<keyword evidence="3 8" id="KW-0507">mRNA processing</keyword>
<evidence type="ECO:0000256" key="5">
    <source>
        <dbReference type="ARBA" id="ARBA00022771"/>
    </source>
</evidence>
<evidence type="ECO:0000313" key="11">
    <source>
        <dbReference type="EMBL" id="RMY67968.1"/>
    </source>
</evidence>
<dbReference type="Gene3D" id="1.10.510.10">
    <property type="entry name" value="Transferase(Phosphotransferase) domain 1"/>
    <property type="match status" value="1"/>
</dbReference>
<dbReference type="GO" id="GO:0005524">
    <property type="term" value="F:ATP binding"/>
    <property type="evidence" value="ECO:0007669"/>
    <property type="project" value="UniProtKB-UniRule"/>
</dbReference>
<feature type="binding site" evidence="8">
    <location>
        <begin position="493"/>
        <end position="500"/>
    </location>
    <ligand>
        <name>ATP</name>
        <dbReference type="ChEBI" id="CHEBI:30616"/>
    </ligand>
</feature>
<keyword evidence="7 8" id="KW-0175">Coiled coil</keyword>
<dbReference type="PANTHER" id="PTHR12272">
    <property type="entry name" value="DEADENYLATION COMPLEX SUBUNIT PAN3"/>
    <property type="match status" value="1"/>
</dbReference>
<evidence type="ECO:0000256" key="2">
    <source>
        <dbReference type="ARBA" id="ARBA00022490"/>
    </source>
</evidence>
<dbReference type="GO" id="GO:0031251">
    <property type="term" value="C:PAN complex"/>
    <property type="evidence" value="ECO:0007669"/>
    <property type="project" value="UniProtKB-UniRule"/>
</dbReference>
<comment type="domain">
    <text evidence="8">The pseudokinase domain, the coiled-coil (CC), and C-terminal knob domain (CK) form a structural unit (PKC) that forms an extensive high-affinity interaction surface for PAN2.</text>
</comment>
<protein>
    <recommendedName>
        <fullName evidence="8">PAN2-PAN3 deadenylation complex subunit PAN3</fullName>
    </recommendedName>
    <alternativeName>
        <fullName evidence="8">PAB1P-dependent poly(A)-specific ribonuclease</fullName>
    </alternativeName>
    <alternativeName>
        <fullName evidence="8">Poly(A)-nuclease deadenylation complex subunit 3</fullName>
        <shortName evidence="8">PAN deadenylation complex subunit 3</shortName>
    </alternativeName>
</protein>
<dbReference type="EMBL" id="QWIP01000252">
    <property type="protein sequence ID" value="RMY67968.1"/>
    <property type="molecule type" value="Genomic_DNA"/>
</dbReference>
<dbReference type="InterPro" id="IPR041332">
    <property type="entry name" value="Pan3_CK"/>
</dbReference>
<evidence type="ECO:0000256" key="7">
    <source>
        <dbReference type="ARBA" id="ARBA00023054"/>
    </source>
</evidence>
<evidence type="ECO:0000256" key="9">
    <source>
        <dbReference type="SAM" id="MobiDB-lite"/>
    </source>
</evidence>
<dbReference type="GO" id="GO:0000932">
    <property type="term" value="C:P-body"/>
    <property type="evidence" value="ECO:0007669"/>
    <property type="project" value="TreeGrafter"/>
</dbReference>
<evidence type="ECO:0000313" key="12">
    <source>
        <dbReference type="Proteomes" id="UP000269276"/>
    </source>
</evidence>